<evidence type="ECO:0000313" key="3">
    <source>
        <dbReference type="Proteomes" id="UP000626109"/>
    </source>
</evidence>
<protein>
    <submittedName>
        <fullName evidence="2">Uncharacterized protein</fullName>
    </submittedName>
</protein>
<dbReference type="Proteomes" id="UP000626109">
    <property type="component" value="Unassembled WGS sequence"/>
</dbReference>
<evidence type="ECO:0000313" key="2">
    <source>
        <dbReference type="EMBL" id="CAE8688687.1"/>
    </source>
</evidence>
<accession>A0A813JWC6</accession>
<feature type="non-terminal residue" evidence="2">
    <location>
        <position position="1"/>
    </location>
</feature>
<evidence type="ECO:0000256" key="1">
    <source>
        <dbReference type="SAM" id="MobiDB-lite"/>
    </source>
</evidence>
<dbReference type="AlphaFoldDB" id="A0A813JWC6"/>
<dbReference type="EMBL" id="CAJNNW010026944">
    <property type="protein sequence ID" value="CAE8688687.1"/>
    <property type="molecule type" value="Genomic_DNA"/>
</dbReference>
<name>A0A813JWC6_POLGL</name>
<organism evidence="2 3">
    <name type="scientific">Polarella glacialis</name>
    <name type="common">Dinoflagellate</name>
    <dbReference type="NCBI Taxonomy" id="89957"/>
    <lineage>
        <taxon>Eukaryota</taxon>
        <taxon>Sar</taxon>
        <taxon>Alveolata</taxon>
        <taxon>Dinophyceae</taxon>
        <taxon>Suessiales</taxon>
        <taxon>Suessiaceae</taxon>
        <taxon>Polarella</taxon>
    </lineage>
</organism>
<sequence length="122" mass="12855">MWPEIAAAVNSMADAVLPAVLPRATDEADTFVNGQALMMLRPLALVPGADFAGGAFDAARGRFLRATSASWWEAGDAHSDQDGFTEYTLDSNEDTSLSSTRASTSATLGSGSNSRLSRRATR</sequence>
<reference evidence="2" key="1">
    <citation type="submission" date="2021-02" db="EMBL/GenBank/DDBJ databases">
        <authorList>
            <person name="Dougan E. K."/>
            <person name="Rhodes N."/>
            <person name="Thang M."/>
            <person name="Chan C."/>
        </authorList>
    </citation>
    <scope>NUCLEOTIDE SEQUENCE</scope>
</reference>
<gene>
    <name evidence="2" type="ORF">PGLA2088_LOCUS26058</name>
</gene>
<feature type="compositionally biased region" description="Low complexity" evidence="1">
    <location>
        <begin position="95"/>
        <end position="115"/>
    </location>
</feature>
<proteinExistence type="predicted"/>
<comment type="caution">
    <text evidence="2">The sequence shown here is derived from an EMBL/GenBank/DDBJ whole genome shotgun (WGS) entry which is preliminary data.</text>
</comment>
<feature type="region of interest" description="Disordered" evidence="1">
    <location>
        <begin position="75"/>
        <end position="122"/>
    </location>
</feature>